<proteinExistence type="inferred from homology"/>
<gene>
    <name evidence="8" type="ORF">LTR25_010508</name>
</gene>
<dbReference type="GO" id="GO:0005351">
    <property type="term" value="F:carbohydrate:proton symporter activity"/>
    <property type="evidence" value="ECO:0007669"/>
    <property type="project" value="TreeGrafter"/>
</dbReference>
<evidence type="ECO:0000259" key="7">
    <source>
        <dbReference type="PROSITE" id="PS50850"/>
    </source>
</evidence>
<evidence type="ECO:0000313" key="9">
    <source>
        <dbReference type="Proteomes" id="UP001345827"/>
    </source>
</evidence>
<dbReference type="Proteomes" id="UP001345827">
    <property type="component" value="Unassembled WGS sequence"/>
</dbReference>
<evidence type="ECO:0000256" key="5">
    <source>
        <dbReference type="ARBA" id="ARBA00023136"/>
    </source>
</evidence>
<dbReference type="InterPro" id="IPR005828">
    <property type="entry name" value="MFS_sugar_transport-like"/>
</dbReference>
<feature type="transmembrane region" description="Helical" evidence="6">
    <location>
        <begin position="60"/>
        <end position="83"/>
    </location>
</feature>
<keyword evidence="5 6" id="KW-0472">Membrane</keyword>
<evidence type="ECO:0000256" key="3">
    <source>
        <dbReference type="ARBA" id="ARBA00022692"/>
    </source>
</evidence>
<feature type="transmembrane region" description="Helical" evidence="6">
    <location>
        <begin position="90"/>
        <end position="110"/>
    </location>
</feature>
<evidence type="ECO:0000256" key="1">
    <source>
        <dbReference type="ARBA" id="ARBA00004141"/>
    </source>
</evidence>
<evidence type="ECO:0000256" key="2">
    <source>
        <dbReference type="ARBA" id="ARBA00010992"/>
    </source>
</evidence>
<evidence type="ECO:0000256" key="4">
    <source>
        <dbReference type="ARBA" id="ARBA00022989"/>
    </source>
</evidence>
<dbReference type="AlphaFoldDB" id="A0AAV9PUF6"/>
<accession>A0AAV9PUF6</accession>
<dbReference type="PROSITE" id="PS50850">
    <property type="entry name" value="MFS"/>
    <property type="match status" value="1"/>
</dbReference>
<evidence type="ECO:0000313" key="8">
    <source>
        <dbReference type="EMBL" id="KAK5528201.1"/>
    </source>
</evidence>
<feature type="domain" description="Major facilitator superfamily (MFS) profile" evidence="7">
    <location>
        <begin position="13"/>
        <end position="162"/>
    </location>
</feature>
<keyword evidence="4 6" id="KW-1133">Transmembrane helix</keyword>
<dbReference type="InterPro" id="IPR050360">
    <property type="entry name" value="MFS_Sugar_Transporters"/>
</dbReference>
<dbReference type="GO" id="GO:0016020">
    <property type="term" value="C:membrane"/>
    <property type="evidence" value="ECO:0007669"/>
    <property type="project" value="UniProtKB-SubCell"/>
</dbReference>
<dbReference type="Pfam" id="PF00083">
    <property type="entry name" value="Sugar_tr"/>
    <property type="match status" value="1"/>
</dbReference>
<keyword evidence="9" id="KW-1185">Reference proteome</keyword>
<dbReference type="PANTHER" id="PTHR48022:SF38">
    <property type="entry name" value="MAJOR FACILITATOR SUPERFAMILY (MFS) PROFILE DOMAIN-CONTAINING PROTEIN-RELATED"/>
    <property type="match status" value="1"/>
</dbReference>
<name>A0AAV9PUF6_9PEZI</name>
<comment type="subcellular location">
    <subcellularLocation>
        <location evidence="1">Membrane</location>
        <topology evidence="1">Multi-pass membrane protein</topology>
    </subcellularLocation>
</comment>
<feature type="transmembrane region" description="Helical" evidence="6">
    <location>
        <begin position="12"/>
        <end position="40"/>
    </location>
</feature>
<comment type="similarity">
    <text evidence="2">Belongs to the major facilitator superfamily. Sugar transporter (TC 2.A.1.1) family.</text>
</comment>
<dbReference type="PROSITE" id="PS51257">
    <property type="entry name" value="PROKAR_LIPOPROTEIN"/>
    <property type="match status" value="1"/>
</dbReference>
<reference evidence="8 9" key="1">
    <citation type="submission" date="2023-06" db="EMBL/GenBank/DDBJ databases">
        <title>Black Yeasts Isolated from many extreme environments.</title>
        <authorList>
            <person name="Coleine C."/>
            <person name="Stajich J.E."/>
            <person name="Selbmann L."/>
        </authorList>
    </citation>
    <scope>NUCLEOTIDE SEQUENCE [LARGE SCALE GENOMIC DNA]</scope>
    <source>
        <strain evidence="8 9">CCFEE 5887</strain>
    </source>
</reference>
<protein>
    <recommendedName>
        <fullName evidence="7">Major facilitator superfamily (MFS) profile domain-containing protein</fullName>
    </recommendedName>
</protein>
<organism evidence="8 9">
    <name type="scientific">Vermiconidia calcicola</name>
    <dbReference type="NCBI Taxonomy" id="1690605"/>
    <lineage>
        <taxon>Eukaryota</taxon>
        <taxon>Fungi</taxon>
        <taxon>Dikarya</taxon>
        <taxon>Ascomycota</taxon>
        <taxon>Pezizomycotina</taxon>
        <taxon>Dothideomycetes</taxon>
        <taxon>Dothideomycetidae</taxon>
        <taxon>Mycosphaerellales</taxon>
        <taxon>Extremaceae</taxon>
        <taxon>Vermiconidia</taxon>
    </lineage>
</organism>
<dbReference type="SUPFAM" id="SSF103473">
    <property type="entry name" value="MFS general substrate transporter"/>
    <property type="match status" value="1"/>
</dbReference>
<dbReference type="PANTHER" id="PTHR48022">
    <property type="entry name" value="PLASTIDIC GLUCOSE TRANSPORTER 4"/>
    <property type="match status" value="1"/>
</dbReference>
<dbReference type="InterPro" id="IPR036259">
    <property type="entry name" value="MFS_trans_sf"/>
</dbReference>
<feature type="transmembrane region" description="Helical" evidence="6">
    <location>
        <begin position="116"/>
        <end position="140"/>
    </location>
</feature>
<dbReference type="EMBL" id="JAXLQG010000027">
    <property type="protein sequence ID" value="KAK5528201.1"/>
    <property type="molecule type" value="Genomic_DNA"/>
</dbReference>
<dbReference type="InterPro" id="IPR020846">
    <property type="entry name" value="MFS_dom"/>
</dbReference>
<evidence type="ECO:0000256" key="6">
    <source>
        <dbReference type="SAM" id="Phobius"/>
    </source>
</evidence>
<dbReference type="Gene3D" id="1.20.1250.20">
    <property type="entry name" value="MFS general substrate transporter like domains"/>
    <property type="match status" value="1"/>
</dbReference>
<comment type="caution">
    <text evidence="8">The sequence shown here is derived from an EMBL/GenBank/DDBJ whole genome shotgun (WGS) entry which is preliminary data.</text>
</comment>
<keyword evidence="3 6" id="KW-0812">Transmembrane</keyword>
<sequence>MGKLIPNAFNLAVVIYVALGSTACSYGMAIIGSTVGQPSFYKSLKLAPQGEPGYDRTSQYIGAFNGVNSAGSAIGALSCAYFADRLGRKVTIQIAAAILIVGAAICTAAVDNAMFLVGRLINGLGIGGLVTTIPMVSAAVEYARRASPGAATDLNTSCSLAL</sequence>